<proteinExistence type="predicted"/>
<sequence length="72" mass="8228">MIPHSLAFIFFVFFILGRVMGGTERRIGWIFGVLNYISVFLFPIQISNRINRLNISPMRVKKLETALDPGGT</sequence>
<evidence type="ECO:0000256" key="2">
    <source>
        <dbReference type="SAM" id="SignalP"/>
    </source>
</evidence>
<accession>A0AAI9TRR3</accession>
<keyword evidence="1" id="KW-0472">Membrane</keyword>
<organism evidence="3 4">
    <name type="scientific">Penicillium thymicola</name>
    <dbReference type="NCBI Taxonomy" id="293382"/>
    <lineage>
        <taxon>Eukaryota</taxon>
        <taxon>Fungi</taxon>
        <taxon>Dikarya</taxon>
        <taxon>Ascomycota</taxon>
        <taxon>Pezizomycotina</taxon>
        <taxon>Eurotiomycetes</taxon>
        <taxon>Eurotiomycetidae</taxon>
        <taxon>Eurotiales</taxon>
        <taxon>Aspergillaceae</taxon>
        <taxon>Penicillium</taxon>
    </lineage>
</organism>
<gene>
    <name evidence="3" type="ORF">VN97_g1718</name>
</gene>
<keyword evidence="1" id="KW-1133">Transmembrane helix</keyword>
<reference evidence="3" key="2">
    <citation type="journal article" date="2016" name="Fungal Biol.">
        <title>Ochratoxin A production by Penicillium thymicola.</title>
        <authorList>
            <person name="Nguyen H.D.T."/>
            <person name="McMullin D.R."/>
            <person name="Ponomareva E."/>
            <person name="Riley R."/>
            <person name="Pomraning K.R."/>
            <person name="Baker S.E."/>
            <person name="Seifert K.A."/>
        </authorList>
    </citation>
    <scope>NUCLEOTIDE SEQUENCE</scope>
    <source>
        <strain evidence="3">DAOM 180753</strain>
    </source>
</reference>
<evidence type="ECO:0000313" key="4">
    <source>
        <dbReference type="Proteomes" id="UP001227192"/>
    </source>
</evidence>
<dbReference type="AlphaFoldDB" id="A0AAI9TRR3"/>
<feature type="transmembrane region" description="Helical" evidence="1">
    <location>
        <begin position="31"/>
        <end position="51"/>
    </location>
</feature>
<feature type="chain" id="PRO_5042600209" evidence="2">
    <location>
        <begin position="22"/>
        <end position="72"/>
    </location>
</feature>
<dbReference type="EMBL" id="LACB01000030">
    <property type="protein sequence ID" value="KAJ9491509.1"/>
    <property type="molecule type" value="Genomic_DNA"/>
</dbReference>
<protein>
    <submittedName>
        <fullName evidence="3">Uncharacterized protein</fullName>
    </submittedName>
</protein>
<reference evidence="3" key="1">
    <citation type="submission" date="2015-06" db="EMBL/GenBank/DDBJ databases">
        <authorList>
            <person name="Nguyen H."/>
        </authorList>
    </citation>
    <scope>NUCLEOTIDE SEQUENCE</scope>
    <source>
        <strain evidence="3">DAOM 180753</strain>
    </source>
</reference>
<name>A0AAI9TRR3_PENTH</name>
<feature type="signal peptide" evidence="2">
    <location>
        <begin position="1"/>
        <end position="21"/>
    </location>
</feature>
<keyword evidence="1" id="KW-0812">Transmembrane</keyword>
<dbReference type="Proteomes" id="UP001227192">
    <property type="component" value="Unassembled WGS sequence"/>
</dbReference>
<keyword evidence="2" id="KW-0732">Signal</keyword>
<keyword evidence="4" id="KW-1185">Reference proteome</keyword>
<comment type="caution">
    <text evidence="3">The sequence shown here is derived from an EMBL/GenBank/DDBJ whole genome shotgun (WGS) entry which is preliminary data.</text>
</comment>
<evidence type="ECO:0000256" key="1">
    <source>
        <dbReference type="SAM" id="Phobius"/>
    </source>
</evidence>
<evidence type="ECO:0000313" key="3">
    <source>
        <dbReference type="EMBL" id="KAJ9491509.1"/>
    </source>
</evidence>